<gene>
    <name evidence="1" type="ORF">RHMOL_Rhmol05G0170400</name>
</gene>
<evidence type="ECO:0000313" key="1">
    <source>
        <dbReference type="EMBL" id="KAI8555381.1"/>
    </source>
</evidence>
<comment type="caution">
    <text evidence="1">The sequence shown here is derived from an EMBL/GenBank/DDBJ whole genome shotgun (WGS) entry which is preliminary data.</text>
</comment>
<name>A0ACC0NR48_RHOML</name>
<proteinExistence type="predicted"/>
<keyword evidence="2" id="KW-1185">Reference proteome</keyword>
<dbReference type="Proteomes" id="UP001062846">
    <property type="component" value="Chromosome 5"/>
</dbReference>
<organism evidence="1 2">
    <name type="scientific">Rhododendron molle</name>
    <name type="common">Chinese azalea</name>
    <name type="synonym">Azalea mollis</name>
    <dbReference type="NCBI Taxonomy" id="49168"/>
    <lineage>
        <taxon>Eukaryota</taxon>
        <taxon>Viridiplantae</taxon>
        <taxon>Streptophyta</taxon>
        <taxon>Embryophyta</taxon>
        <taxon>Tracheophyta</taxon>
        <taxon>Spermatophyta</taxon>
        <taxon>Magnoliopsida</taxon>
        <taxon>eudicotyledons</taxon>
        <taxon>Gunneridae</taxon>
        <taxon>Pentapetalae</taxon>
        <taxon>asterids</taxon>
        <taxon>Ericales</taxon>
        <taxon>Ericaceae</taxon>
        <taxon>Ericoideae</taxon>
        <taxon>Rhodoreae</taxon>
        <taxon>Rhododendron</taxon>
    </lineage>
</organism>
<dbReference type="EMBL" id="CM046392">
    <property type="protein sequence ID" value="KAI8555381.1"/>
    <property type="molecule type" value="Genomic_DNA"/>
</dbReference>
<evidence type="ECO:0000313" key="2">
    <source>
        <dbReference type="Proteomes" id="UP001062846"/>
    </source>
</evidence>
<protein>
    <submittedName>
        <fullName evidence="1">Uncharacterized protein</fullName>
    </submittedName>
</protein>
<sequence>MIQSCLFYTLFKMFDDLILLAKGGLTLYHGPVKRVEEYFAGLGINVPERVNPPDHVIDVLEDIVKPSTSSGISSRELPVQWMLHNGYVVPPDMQQNSAGLAILSSRVTLHNQVDSDATLEEQSFAREVWQDMRRNVEIQQDIIQHNFLRSRDLSNRRTPGVLLQYKYFYWEVSLTSGNENVEMDVGKTLQDRIRNENLRGIVGDLAVAPIEDMMRENRLGGLDMSTVDRLLRVVKQRLQEARILAVDFLILLLAGACLGSLIKATDATFGALVYTYTIIVVSLLCTILALRSFSLDKLQYWRESASGISSLAHFLSKDTIDHLNTMIKPAVFLSMFYSFTNPRSSFSDNYVVLLCLVYCVIGIGYTLSIFLEPGPSQLCVVLLPVVLTLISTQTGDGTFVKNLANLCYPKWALEAFVVANAKRYSGVWIITRCGLLVKMGYSLNGWGRYISFLVVAGVVTRAIAFVGMLPFKRKH</sequence>
<reference evidence="1" key="1">
    <citation type="submission" date="2022-02" db="EMBL/GenBank/DDBJ databases">
        <title>Plant Genome Project.</title>
        <authorList>
            <person name="Zhang R.-G."/>
        </authorList>
    </citation>
    <scope>NUCLEOTIDE SEQUENCE</scope>
    <source>
        <strain evidence="1">AT1</strain>
    </source>
</reference>
<accession>A0ACC0NR48</accession>